<sequence>MTFYNNNPPGRILNRFTKDLIVLDEYIPFIFYEMLQDENTSALFIYSLALRCFGFWIDVICTTMFVAVIIVFFYFKEVNGANIGLVLTQYILLTGYLQWCMRQWTEFENELVSLERFYEYCNIKTETITKEVKQIPKNWPDEGRIVFRDVFLKYNPQEMYILKKLNFMIRPQEKIGIVGRTGTEGNIIIDDADITKLPLEQVRSKISIIPQEPFLFSETMRKNLDPFDENSDDVLWNALEQVELKSVVFELPDGLHCKVFERGSNFSVGQRQLVCLARALVRNNNILVLDEATANVDPHTDDLIQKTMRKKFAHCTVLTIAHRLQTVMDSDRILVMNDGSIEEFDHPFNLLRNKGYFYKLVQSTGKITALNLQNDARE</sequence>
<name>A0A482W6E3_ASBVE</name>
<dbReference type="GO" id="GO:0016020">
    <property type="term" value="C:membrane"/>
    <property type="evidence" value="ECO:0007669"/>
    <property type="project" value="UniProtKB-SubCell"/>
</dbReference>
<evidence type="ECO:0000256" key="4">
    <source>
        <dbReference type="ARBA" id="ARBA00022741"/>
    </source>
</evidence>
<evidence type="ECO:0000256" key="8">
    <source>
        <dbReference type="SAM" id="Phobius"/>
    </source>
</evidence>
<dbReference type="InterPro" id="IPR036640">
    <property type="entry name" value="ABC1_TM_sf"/>
</dbReference>
<dbReference type="CDD" id="cd03244">
    <property type="entry name" value="ABCC_MRP_domain2"/>
    <property type="match status" value="1"/>
</dbReference>
<keyword evidence="7 8" id="KW-0472">Membrane</keyword>
<dbReference type="PANTHER" id="PTHR24223">
    <property type="entry name" value="ATP-BINDING CASSETTE SUB-FAMILY C"/>
    <property type="match status" value="1"/>
</dbReference>
<dbReference type="AlphaFoldDB" id="A0A482W6E3"/>
<keyword evidence="11" id="KW-1185">Reference proteome</keyword>
<evidence type="ECO:0000256" key="7">
    <source>
        <dbReference type="ARBA" id="ARBA00023136"/>
    </source>
</evidence>
<dbReference type="Proteomes" id="UP000292052">
    <property type="component" value="Unassembled WGS sequence"/>
</dbReference>
<dbReference type="GO" id="GO:0005524">
    <property type="term" value="F:ATP binding"/>
    <property type="evidence" value="ECO:0007669"/>
    <property type="project" value="UniProtKB-KW"/>
</dbReference>
<keyword evidence="5" id="KW-0067">ATP-binding</keyword>
<dbReference type="PROSITE" id="PS50893">
    <property type="entry name" value="ABC_TRANSPORTER_2"/>
    <property type="match status" value="1"/>
</dbReference>
<dbReference type="EMBL" id="QDEB01027853">
    <property type="protein sequence ID" value="RZC40223.1"/>
    <property type="molecule type" value="Genomic_DNA"/>
</dbReference>
<keyword evidence="3 8" id="KW-0812">Transmembrane</keyword>
<dbReference type="STRING" id="1661398.A0A482W6E3"/>
<dbReference type="InterPro" id="IPR050173">
    <property type="entry name" value="ABC_transporter_C-like"/>
</dbReference>
<feature type="transmembrane region" description="Helical" evidence="8">
    <location>
        <begin position="53"/>
        <end position="75"/>
    </location>
</feature>
<dbReference type="SUPFAM" id="SSF52540">
    <property type="entry name" value="P-loop containing nucleoside triphosphate hydrolases"/>
    <property type="match status" value="1"/>
</dbReference>
<dbReference type="PROSITE" id="PS00211">
    <property type="entry name" value="ABC_TRANSPORTER_1"/>
    <property type="match status" value="1"/>
</dbReference>
<dbReference type="Gene3D" id="3.40.50.300">
    <property type="entry name" value="P-loop containing nucleotide triphosphate hydrolases"/>
    <property type="match status" value="1"/>
</dbReference>
<reference evidence="10 11" key="1">
    <citation type="submission" date="2017-03" db="EMBL/GenBank/DDBJ databases">
        <title>Genome of the blue death feigning beetle - Asbolus verrucosus.</title>
        <authorList>
            <person name="Rider S.D."/>
        </authorList>
    </citation>
    <scope>NUCLEOTIDE SEQUENCE [LARGE SCALE GENOMIC DNA]</scope>
    <source>
        <strain evidence="10">Butters</strain>
        <tissue evidence="10">Head and leg muscle</tissue>
    </source>
</reference>
<protein>
    <submittedName>
        <fullName evidence="10">ABC tran domain containing protein</fullName>
    </submittedName>
</protein>
<evidence type="ECO:0000256" key="6">
    <source>
        <dbReference type="ARBA" id="ARBA00022989"/>
    </source>
</evidence>
<dbReference type="Pfam" id="PF00005">
    <property type="entry name" value="ABC_tran"/>
    <property type="match status" value="1"/>
</dbReference>
<keyword evidence="2" id="KW-0813">Transport</keyword>
<evidence type="ECO:0000256" key="5">
    <source>
        <dbReference type="ARBA" id="ARBA00022840"/>
    </source>
</evidence>
<evidence type="ECO:0000259" key="9">
    <source>
        <dbReference type="PROSITE" id="PS50893"/>
    </source>
</evidence>
<feature type="domain" description="ABC transporter" evidence="9">
    <location>
        <begin position="145"/>
        <end position="363"/>
    </location>
</feature>
<feature type="non-terminal residue" evidence="10">
    <location>
        <position position="378"/>
    </location>
</feature>
<comment type="subcellular location">
    <subcellularLocation>
        <location evidence="1">Membrane</location>
        <topology evidence="1">Multi-pass membrane protein</topology>
    </subcellularLocation>
</comment>
<evidence type="ECO:0000256" key="1">
    <source>
        <dbReference type="ARBA" id="ARBA00004141"/>
    </source>
</evidence>
<dbReference type="GO" id="GO:0016887">
    <property type="term" value="F:ATP hydrolysis activity"/>
    <property type="evidence" value="ECO:0007669"/>
    <property type="project" value="InterPro"/>
</dbReference>
<dbReference type="InterPro" id="IPR003439">
    <property type="entry name" value="ABC_transporter-like_ATP-bd"/>
</dbReference>
<gene>
    <name evidence="10" type="ORF">BDFB_003125</name>
</gene>
<dbReference type="OrthoDB" id="6500128at2759"/>
<evidence type="ECO:0000256" key="3">
    <source>
        <dbReference type="ARBA" id="ARBA00022692"/>
    </source>
</evidence>
<keyword evidence="6 8" id="KW-1133">Transmembrane helix</keyword>
<keyword evidence="4" id="KW-0547">Nucleotide-binding</keyword>
<dbReference type="Gene3D" id="1.20.1560.10">
    <property type="entry name" value="ABC transporter type 1, transmembrane domain"/>
    <property type="match status" value="1"/>
</dbReference>
<accession>A0A482W6E3</accession>
<dbReference type="InterPro" id="IPR017871">
    <property type="entry name" value="ABC_transporter-like_CS"/>
</dbReference>
<evidence type="ECO:0000313" key="10">
    <source>
        <dbReference type="EMBL" id="RZC40223.1"/>
    </source>
</evidence>
<dbReference type="FunFam" id="3.40.50.300:FF:000163">
    <property type="entry name" value="Multidrug resistance-associated protein member 4"/>
    <property type="match status" value="1"/>
</dbReference>
<dbReference type="SUPFAM" id="SSF90123">
    <property type="entry name" value="ABC transporter transmembrane region"/>
    <property type="match status" value="1"/>
</dbReference>
<dbReference type="PANTHER" id="PTHR24223:SF448">
    <property type="entry name" value="FI20146P1-RELATED"/>
    <property type="match status" value="1"/>
</dbReference>
<dbReference type="GO" id="GO:0042626">
    <property type="term" value="F:ATPase-coupled transmembrane transporter activity"/>
    <property type="evidence" value="ECO:0007669"/>
    <property type="project" value="TreeGrafter"/>
</dbReference>
<feature type="transmembrane region" description="Helical" evidence="8">
    <location>
        <begin position="81"/>
        <end position="99"/>
    </location>
</feature>
<evidence type="ECO:0000313" key="11">
    <source>
        <dbReference type="Proteomes" id="UP000292052"/>
    </source>
</evidence>
<organism evidence="10 11">
    <name type="scientific">Asbolus verrucosus</name>
    <name type="common">Desert ironclad beetle</name>
    <dbReference type="NCBI Taxonomy" id="1661398"/>
    <lineage>
        <taxon>Eukaryota</taxon>
        <taxon>Metazoa</taxon>
        <taxon>Ecdysozoa</taxon>
        <taxon>Arthropoda</taxon>
        <taxon>Hexapoda</taxon>
        <taxon>Insecta</taxon>
        <taxon>Pterygota</taxon>
        <taxon>Neoptera</taxon>
        <taxon>Endopterygota</taxon>
        <taxon>Coleoptera</taxon>
        <taxon>Polyphaga</taxon>
        <taxon>Cucujiformia</taxon>
        <taxon>Tenebrionidae</taxon>
        <taxon>Pimeliinae</taxon>
        <taxon>Asbolus</taxon>
    </lineage>
</organism>
<comment type="caution">
    <text evidence="10">The sequence shown here is derived from an EMBL/GenBank/DDBJ whole genome shotgun (WGS) entry which is preliminary data.</text>
</comment>
<dbReference type="InterPro" id="IPR027417">
    <property type="entry name" value="P-loop_NTPase"/>
</dbReference>
<evidence type="ECO:0000256" key="2">
    <source>
        <dbReference type="ARBA" id="ARBA00022448"/>
    </source>
</evidence>
<proteinExistence type="predicted"/>